<keyword evidence="3" id="KW-1185">Reference proteome</keyword>
<name>A0A319DEZ9_9EURO</name>
<dbReference type="Proteomes" id="UP000247810">
    <property type="component" value="Unassembled WGS sequence"/>
</dbReference>
<dbReference type="OrthoDB" id="4488120at2759"/>
<organism evidence="2 3">
    <name type="scientific">Aspergillus ellipticus CBS 707.79</name>
    <dbReference type="NCBI Taxonomy" id="1448320"/>
    <lineage>
        <taxon>Eukaryota</taxon>
        <taxon>Fungi</taxon>
        <taxon>Dikarya</taxon>
        <taxon>Ascomycota</taxon>
        <taxon>Pezizomycotina</taxon>
        <taxon>Eurotiomycetes</taxon>
        <taxon>Eurotiomycetidae</taxon>
        <taxon>Eurotiales</taxon>
        <taxon>Aspergillaceae</taxon>
        <taxon>Aspergillus</taxon>
        <taxon>Aspergillus subgen. Circumdati</taxon>
    </lineage>
</organism>
<dbReference type="EMBL" id="KZ825844">
    <property type="protein sequence ID" value="PYH96030.1"/>
    <property type="molecule type" value="Genomic_DNA"/>
</dbReference>
<dbReference type="VEuPathDB" id="FungiDB:BO71DRAFT_190269"/>
<reference evidence="2 3" key="1">
    <citation type="submission" date="2018-02" db="EMBL/GenBank/DDBJ databases">
        <title>The genomes of Aspergillus section Nigri reveals drivers in fungal speciation.</title>
        <authorList>
            <consortium name="DOE Joint Genome Institute"/>
            <person name="Vesth T.C."/>
            <person name="Nybo J."/>
            <person name="Theobald S."/>
            <person name="Brandl J."/>
            <person name="Frisvad J.C."/>
            <person name="Nielsen K.F."/>
            <person name="Lyhne E.K."/>
            <person name="Kogle M.E."/>
            <person name="Kuo A."/>
            <person name="Riley R."/>
            <person name="Clum A."/>
            <person name="Nolan M."/>
            <person name="Lipzen A."/>
            <person name="Salamov A."/>
            <person name="Henrissat B."/>
            <person name="Wiebenga A."/>
            <person name="De vries R.P."/>
            <person name="Grigoriev I.V."/>
            <person name="Mortensen U.H."/>
            <person name="Andersen M.R."/>
            <person name="Baker S.E."/>
        </authorList>
    </citation>
    <scope>NUCLEOTIDE SEQUENCE [LARGE SCALE GENOMIC DNA]</scope>
    <source>
        <strain evidence="2 3">CBS 707.79</strain>
    </source>
</reference>
<evidence type="ECO:0000256" key="1">
    <source>
        <dbReference type="SAM" id="MobiDB-lite"/>
    </source>
</evidence>
<feature type="compositionally biased region" description="Low complexity" evidence="1">
    <location>
        <begin position="373"/>
        <end position="385"/>
    </location>
</feature>
<accession>A0A319DEZ9</accession>
<evidence type="ECO:0000313" key="3">
    <source>
        <dbReference type="Proteomes" id="UP000247810"/>
    </source>
</evidence>
<dbReference type="AlphaFoldDB" id="A0A319DEZ9"/>
<protein>
    <submittedName>
        <fullName evidence="2">Uncharacterized protein</fullName>
    </submittedName>
</protein>
<evidence type="ECO:0000313" key="2">
    <source>
        <dbReference type="EMBL" id="PYH96030.1"/>
    </source>
</evidence>
<sequence>MVMRNIHGAHAVSALKDQAKRFETMSVHLAKSPSLAITQADEIAKWSTKLIDAIDKIKRDTKAAAIMCQQHLHSKIDEFKTQADSRKRRILDTQELGSSRTLRANFRLIFGPARETEYSSKSTKHLMSTITERINTIRGLCDEYPDGVIVLSIGYPTKTWTEPVSEIFEAISRLKQEKLEKWPEEILDIMNELRNERPMSAEFEILRAKISERQGNCRRRMQEPYQPVADVGQPVPATNNLDAPHPPGQANPMMINEQNLHDTARISSSSRSEPSMMNSGRQIQYMFSKSPANNIGVLGALLANAIRTSNQWKMEKAMNDHTTECLNMLIPKGRHEDVSITLWVGQKEGLQLLETFQLQPTWSELPSHPPPLSQSQRVQSVSLHV</sequence>
<proteinExistence type="predicted"/>
<feature type="region of interest" description="Disordered" evidence="1">
    <location>
        <begin position="363"/>
        <end position="385"/>
    </location>
</feature>
<gene>
    <name evidence="2" type="ORF">BO71DRAFT_190269</name>
</gene>